<reference evidence="3" key="1">
    <citation type="journal article" date="2019" name="Int. J. Syst. Evol. Microbiol.">
        <title>The Global Catalogue of Microorganisms (GCM) 10K type strain sequencing project: providing services to taxonomists for standard genome sequencing and annotation.</title>
        <authorList>
            <consortium name="The Broad Institute Genomics Platform"/>
            <consortium name="The Broad Institute Genome Sequencing Center for Infectious Disease"/>
            <person name="Wu L."/>
            <person name="Ma J."/>
        </authorList>
    </citation>
    <scope>NUCLEOTIDE SEQUENCE [LARGE SCALE GENOMIC DNA]</scope>
    <source>
        <strain evidence="3">CGMCC 1.12806</strain>
    </source>
</reference>
<evidence type="ECO:0000313" key="2">
    <source>
        <dbReference type="EMBL" id="GGA41822.1"/>
    </source>
</evidence>
<dbReference type="EMBL" id="BMFZ01000003">
    <property type="protein sequence ID" value="GGA41822.1"/>
    <property type="molecule type" value="Genomic_DNA"/>
</dbReference>
<keyword evidence="1" id="KW-1133">Transmembrane helix</keyword>
<sequence length="168" mass="19421">MDVVKNILNSEIEQINRLEGRDGKPRINSEFFVNHPWLCLAMLAGYILVAIVMYVSPYMGVWWFAGFTAFLLFMSVMLLLEIKPTYRYQDIGVLDLRVCYNGEWYFSREISDGAIVQLLSSDDVSPRVKNRIQAIVRNKGSIDFYDVYDIARQDKQLNPTQDSVQVAH</sequence>
<organism evidence="2 3">
    <name type="scientific">Hafnia psychrotolerans</name>
    <dbReference type="NCBI Taxonomy" id="1477018"/>
    <lineage>
        <taxon>Bacteria</taxon>
        <taxon>Pseudomonadati</taxon>
        <taxon>Pseudomonadota</taxon>
        <taxon>Gammaproteobacteria</taxon>
        <taxon>Enterobacterales</taxon>
        <taxon>Hafniaceae</taxon>
        <taxon>Hafnia</taxon>
    </lineage>
</organism>
<comment type="caution">
    <text evidence="2">The sequence shown here is derived from an EMBL/GenBank/DDBJ whole genome shotgun (WGS) entry which is preliminary data.</text>
</comment>
<dbReference type="Proteomes" id="UP000627464">
    <property type="component" value="Unassembled WGS sequence"/>
</dbReference>
<accession>A0ABQ1GDQ0</accession>
<keyword evidence="3" id="KW-1185">Reference proteome</keyword>
<evidence type="ECO:0000256" key="1">
    <source>
        <dbReference type="SAM" id="Phobius"/>
    </source>
</evidence>
<dbReference type="RefSeq" id="WP_188472264.1">
    <property type="nucleotide sequence ID" value="NZ_BMFZ01000003.1"/>
</dbReference>
<keyword evidence="1" id="KW-0812">Transmembrane</keyword>
<dbReference type="Pfam" id="PF10777">
    <property type="entry name" value="YlaC"/>
    <property type="match status" value="1"/>
</dbReference>
<feature type="transmembrane region" description="Helical" evidence="1">
    <location>
        <begin position="31"/>
        <end position="55"/>
    </location>
</feature>
<name>A0ABQ1GDQ0_9GAMM</name>
<keyword evidence="1" id="KW-0472">Membrane</keyword>
<dbReference type="InterPro" id="IPR019713">
    <property type="entry name" value="Memb_YlaC"/>
</dbReference>
<feature type="transmembrane region" description="Helical" evidence="1">
    <location>
        <begin position="61"/>
        <end position="80"/>
    </location>
</feature>
<gene>
    <name evidence="2" type="primary">ylaC</name>
    <name evidence="2" type="ORF">GCM10011328_16030</name>
</gene>
<protein>
    <submittedName>
        <fullName evidence="2">Membrane protein</fullName>
    </submittedName>
</protein>
<evidence type="ECO:0000313" key="3">
    <source>
        <dbReference type="Proteomes" id="UP000627464"/>
    </source>
</evidence>
<proteinExistence type="predicted"/>